<dbReference type="Pfam" id="PF07992">
    <property type="entry name" value="Pyr_redox_2"/>
    <property type="match status" value="1"/>
</dbReference>
<keyword evidence="6" id="KW-1185">Reference proteome</keyword>
<dbReference type="Proteomes" id="UP000276568">
    <property type="component" value="Unassembled WGS sequence"/>
</dbReference>
<evidence type="ECO:0000256" key="2">
    <source>
        <dbReference type="ARBA" id="ARBA00023002"/>
    </source>
</evidence>
<evidence type="ECO:0000256" key="1">
    <source>
        <dbReference type="ARBA" id="ARBA00022630"/>
    </source>
</evidence>
<dbReference type="PANTHER" id="PTHR48105">
    <property type="entry name" value="THIOREDOXIN REDUCTASE 1-RELATED-RELATED"/>
    <property type="match status" value="1"/>
</dbReference>
<dbReference type="GO" id="GO:0016491">
    <property type="term" value="F:oxidoreductase activity"/>
    <property type="evidence" value="ECO:0007669"/>
    <property type="project" value="UniProtKB-KW"/>
</dbReference>
<proteinExistence type="predicted"/>
<dbReference type="PRINTS" id="PR00368">
    <property type="entry name" value="FADPNR"/>
</dbReference>
<organism evidence="5 6">
    <name type="scientific">Absicoccus porci</name>
    <dbReference type="NCBI Taxonomy" id="2486576"/>
    <lineage>
        <taxon>Bacteria</taxon>
        <taxon>Bacillati</taxon>
        <taxon>Bacillota</taxon>
        <taxon>Erysipelotrichia</taxon>
        <taxon>Erysipelotrichales</taxon>
        <taxon>Erysipelotrichaceae</taxon>
        <taxon>Absicoccus</taxon>
    </lineage>
</organism>
<evidence type="ECO:0000259" key="4">
    <source>
        <dbReference type="Pfam" id="PF07992"/>
    </source>
</evidence>
<evidence type="ECO:0000313" key="5">
    <source>
        <dbReference type="EMBL" id="RNM29394.1"/>
    </source>
</evidence>
<feature type="domain" description="FAD/NAD(P)-binding" evidence="4">
    <location>
        <begin position="5"/>
        <end position="291"/>
    </location>
</feature>
<evidence type="ECO:0000256" key="3">
    <source>
        <dbReference type="SAM" id="Phobius"/>
    </source>
</evidence>
<keyword evidence="1" id="KW-0285">Flavoprotein</keyword>
<accession>A0A3N0HXG1</accession>
<dbReference type="AlphaFoldDB" id="A0A3N0HXG1"/>
<dbReference type="InterPro" id="IPR036188">
    <property type="entry name" value="FAD/NAD-bd_sf"/>
</dbReference>
<dbReference type="RefSeq" id="WP_128521081.1">
    <property type="nucleotide sequence ID" value="NZ_CAUWBR010000022.1"/>
</dbReference>
<comment type="caution">
    <text evidence="5">The sequence shown here is derived from an EMBL/GenBank/DDBJ whole genome shotgun (WGS) entry which is preliminary data.</text>
</comment>
<dbReference type="InterPro" id="IPR023753">
    <property type="entry name" value="FAD/NAD-binding_dom"/>
</dbReference>
<dbReference type="SUPFAM" id="SSF51905">
    <property type="entry name" value="FAD/NAD(P)-binding domain"/>
    <property type="match status" value="1"/>
</dbReference>
<dbReference type="Gene3D" id="3.50.50.60">
    <property type="entry name" value="FAD/NAD(P)-binding domain"/>
    <property type="match status" value="2"/>
</dbReference>
<reference evidence="5 6" key="1">
    <citation type="submission" date="2018-11" db="EMBL/GenBank/DDBJ databases">
        <title>Clostridium sp. nov., a member of the family Erysipelotrichaceae isolated from pig faeces.</title>
        <authorList>
            <person name="Chang Y.-H."/>
        </authorList>
    </citation>
    <scope>NUCLEOTIDE SEQUENCE [LARGE SCALE GENOMIC DNA]</scope>
    <source>
        <strain evidence="5 6">YH-panp20</strain>
    </source>
</reference>
<dbReference type="InterPro" id="IPR050097">
    <property type="entry name" value="Ferredoxin-NADP_redctase_2"/>
</dbReference>
<sequence>MNKNNILIIGAGIAGLTAAIYIQRAGKQAIVFEKNAPGGQIITANEIENYPGMASVNGADLGFKLYQQAMDLGAHFVYEEVVKIVPEENRVTIQTAQDTYTGKSLIYAGGASHRHLGLANEEKLIGHGISYCANCDGAFFKDKVVAVNGGGNIALDDAIYLSSIAKEVYLIHRRNTYRAETVLQEKLATIDNIHPITNTIICGLEEKQGKLSGLALQNVQTKEKRSLAVDGLFVAIGMQPETSLLEGIVHLDKSGYIQAGEDTRTNVKNIFVAGDVRTKNVRQLTTAAADGTAAAILAASI</sequence>
<evidence type="ECO:0000313" key="6">
    <source>
        <dbReference type="Proteomes" id="UP000276568"/>
    </source>
</evidence>
<name>A0A3N0HXG1_9FIRM</name>
<keyword evidence="3" id="KW-1133">Transmembrane helix</keyword>
<dbReference type="EMBL" id="RJQC01000004">
    <property type="protein sequence ID" value="RNM29394.1"/>
    <property type="molecule type" value="Genomic_DNA"/>
</dbReference>
<feature type="transmembrane region" description="Helical" evidence="3">
    <location>
        <begin position="6"/>
        <end position="22"/>
    </location>
</feature>
<dbReference type="PRINTS" id="PR00469">
    <property type="entry name" value="PNDRDTASEII"/>
</dbReference>
<keyword evidence="3" id="KW-0472">Membrane</keyword>
<gene>
    <name evidence="5" type="ORF">EDX97_10425</name>
</gene>
<keyword evidence="2" id="KW-0560">Oxidoreductase</keyword>
<keyword evidence="3" id="KW-0812">Transmembrane</keyword>
<dbReference type="OrthoDB" id="9806179at2"/>
<protein>
    <submittedName>
        <fullName evidence="5">FAD-binding protein</fullName>
    </submittedName>
</protein>